<dbReference type="Gene3D" id="3.50.4.10">
    <property type="entry name" value="Hepatocyte Growth Factor"/>
    <property type="match status" value="1"/>
</dbReference>
<feature type="compositionally biased region" description="Low complexity" evidence="1">
    <location>
        <begin position="145"/>
        <end position="208"/>
    </location>
</feature>
<comment type="caution">
    <text evidence="3">The sequence shown here is derived from an EMBL/GenBank/DDBJ whole genome shotgun (WGS) entry which is preliminary data.</text>
</comment>
<keyword evidence="4" id="KW-1185">Reference proteome</keyword>
<dbReference type="EMBL" id="VJMJ01000155">
    <property type="protein sequence ID" value="KAF0730246.1"/>
    <property type="molecule type" value="Genomic_DNA"/>
</dbReference>
<dbReference type="Proteomes" id="UP000481153">
    <property type="component" value="Unassembled WGS sequence"/>
</dbReference>
<accession>A0A6G0WS45</accession>
<feature type="compositionally biased region" description="Polar residues" evidence="1">
    <location>
        <begin position="225"/>
        <end position="235"/>
    </location>
</feature>
<keyword evidence="2" id="KW-0732">Signal</keyword>
<evidence type="ECO:0000256" key="2">
    <source>
        <dbReference type="SAM" id="SignalP"/>
    </source>
</evidence>
<reference evidence="3 4" key="1">
    <citation type="submission" date="2019-07" db="EMBL/GenBank/DDBJ databases">
        <title>Genomics analysis of Aphanomyces spp. identifies a new class of oomycete effector associated with host adaptation.</title>
        <authorList>
            <person name="Gaulin E."/>
        </authorList>
    </citation>
    <scope>NUCLEOTIDE SEQUENCE [LARGE SCALE GENOMIC DNA]</scope>
    <source>
        <strain evidence="3 4">ATCC 201684</strain>
    </source>
</reference>
<feature type="compositionally biased region" description="Low complexity" evidence="1">
    <location>
        <begin position="236"/>
        <end position="257"/>
    </location>
</feature>
<dbReference type="VEuPathDB" id="FungiDB:AeMF1_005328"/>
<protein>
    <recommendedName>
        <fullName evidence="5">Apple domain-containing protein</fullName>
    </recommendedName>
</protein>
<evidence type="ECO:0000313" key="4">
    <source>
        <dbReference type="Proteomes" id="UP000481153"/>
    </source>
</evidence>
<sequence>MTRPVAGLMVLLALAVSQDTSPLTEFSCQPLADDSDYESVPDQLQTTSRATPEECCEDCRKFEAVCDFFTWTPENDGTCELKKLQLPQTKIDRPGAQSSFLVPCQCTKGSSCNNGVCTGCSLFGTCYSYDRLGCTHGGGKMCDGSATTSRVTTRTPSTTKSNETTTSPTPSQSTTSAPATSPSNVPSSTASTPSTTTSADPTDAPNATNSSGPLGSAIETPEVTPASTTQSQEPNSTSESTKTTTSSPPKSTASQPC</sequence>
<feature type="chain" id="PRO_5026112774" description="Apple domain-containing protein" evidence="2">
    <location>
        <begin position="18"/>
        <end position="257"/>
    </location>
</feature>
<gene>
    <name evidence="3" type="ORF">Ae201684_012248</name>
</gene>
<dbReference type="AlphaFoldDB" id="A0A6G0WS45"/>
<evidence type="ECO:0000256" key="1">
    <source>
        <dbReference type="SAM" id="MobiDB-lite"/>
    </source>
</evidence>
<organism evidence="3 4">
    <name type="scientific">Aphanomyces euteiches</name>
    <dbReference type="NCBI Taxonomy" id="100861"/>
    <lineage>
        <taxon>Eukaryota</taxon>
        <taxon>Sar</taxon>
        <taxon>Stramenopiles</taxon>
        <taxon>Oomycota</taxon>
        <taxon>Saprolegniomycetes</taxon>
        <taxon>Saprolegniales</taxon>
        <taxon>Verrucalvaceae</taxon>
        <taxon>Aphanomyces</taxon>
    </lineage>
</organism>
<proteinExistence type="predicted"/>
<feature type="signal peptide" evidence="2">
    <location>
        <begin position="1"/>
        <end position="17"/>
    </location>
</feature>
<feature type="region of interest" description="Disordered" evidence="1">
    <location>
        <begin position="142"/>
        <end position="257"/>
    </location>
</feature>
<evidence type="ECO:0000313" key="3">
    <source>
        <dbReference type="EMBL" id="KAF0730246.1"/>
    </source>
</evidence>
<name>A0A6G0WS45_9STRA</name>
<evidence type="ECO:0008006" key="5">
    <source>
        <dbReference type="Google" id="ProtNLM"/>
    </source>
</evidence>